<dbReference type="Proteomes" id="UP000199497">
    <property type="component" value="Unassembled WGS sequence"/>
</dbReference>
<accession>A0A1H0T5W5</accession>
<evidence type="ECO:0000259" key="1">
    <source>
        <dbReference type="Pfam" id="PF12697"/>
    </source>
</evidence>
<dbReference type="SUPFAM" id="SSF53474">
    <property type="entry name" value="alpha/beta-Hydrolases"/>
    <property type="match status" value="1"/>
</dbReference>
<gene>
    <name evidence="2" type="ORF">SAMN04487905_104355</name>
</gene>
<proteinExistence type="predicted"/>
<evidence type="ECO:0000313" key="3">
    <source>
        <dbReference type="Proteomes" id="UP000199497"/>
    </source>
</evidence>
<organism evidence="2 3">
    <name type="scientific">Actinopolyspora xinjiangensis</name>
    <dbReference type="NCBI Taxonomy" id="405564"/>
    <lineage>
        <taxon>Bacteria</taxon>
        <taxon>Bacillati</taxon>
        <taxon>Actinomycetota</taxon>
        <taxon>Actinomycetes</taxon>
        <taxon>Actinopolysporales</taxon>
        <taxon>Actinopolysporaceae</taxon>
        <taxon>Actinopolyspora</taxon>
    </lineage>
</organism>
<sequence length="217" mass="24488">MLRGIRPSPEADVAVLVVHGGRSRSAEPMRPWRLAYLRMWWLARRLGRERGGTAVWLLRNRLRGWNEPERDPVVDARWALREIRRRLPRARIVLVGHSMGARACLLLADEPGVRDVCALSPWIEPSDPVEQLAGTEVLIVHGDHDGVTSPHASAEYARRADRAGHAARYRVVPGSGHAMLRRHREWTRLAREFVAEIRDSAGEHQSSGVKTHLGDQS</sequence>
<dbReference type="EMBL" id="FNJR01000004">
    <property type="protein sequence ID" value="SDP49354.1"/>
    <property type="molecule type" value="Genomic_DNA"/>
</dbReference>
<keyword evidence="3" id="KW-1185">Reference proteome</keyword>
<dbReference type="InterPro" id="IPR000073">
    <property type="entry name" value="AB_hydrolase_1"/>
</dbReference>
<feature type="domain" description="AB hydrolase-1" evidence="1">
    <location>
        <begin position="15"/>
        <end position="124"/>
    </location>
</feature>
<dbReference type="InterPro" id="IPR029058">
    <property type="entry name" value="AB_hydrolase_fold"/>
</dbReference>
<reference evidence="3" key="1">
    <citation type="submission" date="2016-10" db="EMBL/GenBank/DDBJ databases">
        <authorList>
            <person name="Varghese N."/>
            <person name="Submissions S."/>
        </authorList>
    </citation>
    <scope>NUCLEOTIDE SEQUENCE [LARGE SCALE GENOMIC DNA]</scope>
    <source>
        <strain evidence="3">DSM 46732</strain>
    </source>
</reference>
<dbReference type="Gene3D" id="3.40.50.1820">
    <property type="entry name" value="alpha/beta hydrolase"/>
    <property type="match status" value="1"/>
</dbReference>
<dbReference type="Pfam" id="PF12697">
    <property type="entry name" value="Abhydrolase_6"/>
    <property type="match status" value="1"/>
</dbReference>
<dbReference type="AlphaFoldDB" id="A0A1H0T5W5"/>
<evidence type="ECO:0000313" key="2">
    <source>
        <dbReference type="EMBL" id="SDP49354.1"/>
    </source>
</evidence>
<name>A0A1H0T5W5_9ACTN</name>
<dbReference type="STRING" id="405564.SAMN04487905_104355"/>
<dbReference type="GO" id="GO:0003824">
    <property type="term" value="F:catalytic activity"/>
    <property type="evidence" value="ECO:0007669"/>
    <property type="project" value="UniProtKB-ARBA"/>
</dbReference>
<protein>
    <submittedName>
        <fullName evidence="2">Predicted esterase</fullName>
    </submittedName>
</protein>